<proteinExistence type="predicted"/>
<accession>A0ABM5WZ51</accession>
<dbReference type="Gene3D" id="1.10.10.10">
    <property type="entry name" value="Winged helix-like DNA-binding domain superfamily/Winged helix DNA-binding domain"/>
    <property type="match status" value="1"/>
</dbReference>
<protein>
    <submittedName>
        <fullName evidence="1">Uncharacterized protein</fullName>
    </submittedName>
</protein>
<dbReference type="SUPFAM" id="SSF46785">
    <property type="entry name" value="Winged helix' DNA-binding domain"/>
    <property type="match status" value="1"/>
</dbReference>
<sequence>MDELIKELRSTVAENPEVTVVNEQLWKLPSVLYEVSFSQVKRLKMDILMKMLLLSFQEADIRRAATLAEILFVEELFIRDLIDKMQRTGLIQLEKPGYKLTTKGYDYLSQGIFDEEIAGDETVIAYSASHDNYKLAEENRHPEAEEPLPVYRYPGKGSLNKERMQQLLFEKKSALKEEGFQTIVTGITACIEQITDYLPCIEFQLYDEKQDIFYARVWNTATGGWDEMLEQQIEARELVKWRKVMEEQKVALS</sequence>
<evidence type="ECO:0000313" key="2">
    <source>
        <dbReference type="Proteomes" id="UP000065533"/>
    </source>
</evidence>
<gene>
    <name evidence="1" type="ORF">AUO94_13255</name>
</gene>
<dbReference type="InterPro" id="IPR036388">
    <property type="entry name" value="WH-like_DNA-bd_sf"/>
</dbReference>
<keyword evidence="2" id="KW-1185">Reference proteome</keyword>
<reference evidence="1" key="1">
    <citation type="submission" date="2016-01" db="EMBL/GenBank/DDBJ databases">
        <title>Complete genome of Planococcus kocurri type strain.</title>
        <authorList>
            <person name="See-Too W.S."/>
        </authorList>
    </citation>
    <scope>NUCLEOTIDE SEQUENCE [LARGE SCALE GENOMIC DNA]</scope>
    <source>
        <strain evidence="1">ATCC 43650</strain>
    </source>
</reference>
<dbReference type="RefSeq" id="WP_058386179.1">
    <property type="nucleotide sequence ID" value="NZ_CP013661.2"/>
</dbReference>
<evidence type="ECO:0000313" key="1">
    <source>
        <dbReference type="EMBL" id="ALS79532.1"/>
    </source>
</evidence>
<dbReference type="InterPro" id="IPR036390">
    <property type="entry name" value="WH_DNA-bd_sf"/>
</dbReference>
<name>A0ABM5WZ51_9BACL</name>
<organism evidence="1 2">
    <name type="scientific">Planococcus kocurii</name>
    <dbReference type="NCBI Taxonomy" id="1374"/>
    <lineage>
        <taxon>Bacteria</taxon>
        <taxon>Bacillati</taxon>
        <taxon>Bacillota</taxon>
        <taxon>Bacilli</taxon>
        <taxon>Bacillales</taxon>
        <taxon>Caryophanaceae</taxon>
        <taxon>Planococcus</taxon>
    </lineage>
</organism>
<dbReference type="EMBL" id="CP013661">
    <property type="protein sequence ID" value="ALS79532.1"/>
    <property type="molecule type" value="Genomic_DNA"/>
</dbReference>
<dbReference type="Proteomes" id="UP000065533">
    <property type="component" value="Chromosome"/>
</dbReference>